<protein>
    <submittedName>
        <fullName evidence="1">Uncharacterized protein</fullName>
    </submittedName>
</protein>
<gene>
    <name evidence="1" type="ORF">TNCT_154601</name>
</gene>
<dbReference type="AlphaFoldDB" id="A0A8X6FIL5"/>
<keyword evidence="2" id="KW-1185">Reference proteome</keyword>
<accession>A0A8X6FIL5</accession>
<dbReference type="OrthoDB" id="6436139at2759"/>
<reference evidence="1" key="1">
    <citation type="submission" date="2020-07" db="EMBL/GenBank/DDBJ databases">
        <title>Multicomponent nature underlies the extraordinary mechanical properties of spider dragline silk.</title>
        <authorList>
            <person name="Kono N."/>
            <person name="Nakamura H."/>
            <person name="Mori M."/>
            <person name="Yoshida Y."/>
            <person name="Ohtoshi R."/>
            <person name="Malay A.D."/>
            <person name="Moran D.A.P."/>
            <person name="Tomita M."/>
            <person name="Numata K."/>
            <person name="Arakawa K."/>
        </authorList>
    </citation>
    <scope>NUCLEOTIDE SEQUENCE</scope>
</reference>
<evidence type="ECO:0000313" key="1">
    <source>
        <dbReference type="EMBL" id="GFQ81625.1"/>
    </source>
</evidence>
<sequence length="70" mass="7993">MSCSCAPSAHDEMCLVIEMLLEGRRLKRCHSTCWAHCELPVIDQPDYEADVGMQIEKSLFKSNNISEYDN</sequence>
<organism evidence="1 2">
    <name type="scientific">Trichonephila clavata</name>
    <name type="common">Joro spider</name>
    <name type="synonym">Nephila clavata</name>
    <dbReference type="NCBI Taxonomy" id="2740835"/>
    <lineage>
        <taxon>Eukaryota</taxon>
        <taxon>Metazoa</taxon>
        <taxon>Ecdysozoa</taxon>
        <taxon>Arthropoda</taxon>
        <taxon>Chelicerata</taxon>
        <taxon>Arachnida</taxon>
        <taxon>Araneae</taxon>
        <taxon>Araneomorphae</taxon>
        <taxon>Entelegynae</taxon>
        <taxon>Araneoidea</taxon>
        <taxon>Nephilidae</taxon>
        <taxon>Trichonephila</taxon>
    </lineage>
</organism>
<evidence type="ECO:0000313" key="2">
    <source>
        <dbReference type="Proteomes" id="UP000887116"/>
    </source>
</evidence>
<name>A0A8X6FIL5_TRICU</name>
<proteinExistence type="predicted"/>
<dbReference type="EMBL" id="BMAO01022388">
    <property type="protein sequence ID" value="GFQ81625.1"/>
    <property type="molecule type" value="Genomic_DNA"/>
</dbReference>
<dbReference type="Proteomes" id="UP000887116">
    <property type="component" value="Unassembled WGS sequence"/>
</dbReference>
<comment type="caution">
    <text evidence="1">The sequence shown here is derived from an EMBL/GenBank/DDBJ whole genome shotgun (WGS) entry which is preliminary data.</text>
</comment>